<accession>A0AAV5M2F4</accession>
<gene>
    <name evidence="11" type="ORF">SLEP1_g51201</name>
</gene>
<evidence type="ECO:0000256" key="6">
    <source>
        <dbReference type="ARBA" id="ARBA00023163"/>
    </source>
</evidence>
<protein>
    <recommendedName>
        <fullName evidence="10">AP2/ERF domain-containing protein</fullName>
    </recommendedName>
</protein>
<dbReference type="EMBL" id="BPVZ01000174">
    <property type="protein sequence ID" value="GKV43971.1"/>
    <property type="molecule type" value="Genomic_DNA"/>
</dbReference>
<dbReference type="InterPro" id="IPR001471">
    <property type="entry name" value="AP2/ERF_dom"/>
</dbReference>
<dbReference type="PANTHER" id="PTHR31194:SF62">
    <property type="entry name" value="ETHYLENE-RESPONSIVE TRANSCRIPTION FACTOR ERF118"/>
    <property type="match status" value="1"/>
</dbReference>
<dbReference type="GO" id="GO:0003700">
    <property type="term" value="F:DNA-binding transcription factor activity"/>
    <property type="evidence" value="ECO:0007669"/>
    <property type="project" value="InterPro"/>
</dbReference>
<comment type="similarity">
    <text evidence="8">Belongs to the AP2/ERF transcription factor family. ERF subfamily.</text>
</comment>
<dbReference type="InterPro" id="IPR036955">
    <property type="entry name" value="AP2/ERF_dom_sf"/>
</dbReference>
<evidence type="ECO:0000313" key="11">
    <source>
        <dbReference type="EMBL" id="GKV43971.1"/>
    </source>
</evidence>
<evidence type="ECO:0000259" key="10">
    <source>
        <dbReference type="PROSITE" id="PS51032"/>
    </source>
</evidence>
<dbReference type="PROSITE" id="PS51032">
    <property type="entry name" value="AP2_ERF"/>
    <property type="match status" value="1"/>
</dbReference>
<evidence type="ECO:0000256" key="9">
    <source>
        <dbReference type="SAM" id="MobiDB-lite"/>
    </source>
</evidence>
<keyword evidence="12" id="KW-1185">Reference proteome</keyword>
<feature type="region of interest" description="Disordered" evidence="9">
    <location>
        <begin position="38"/>
        <end position="61"/>
    </location>
</feature>
<organism evidence="11 12">
    <name type="scientific">Rubroshorea leprosula</name>
    <dbReference type="NCBI Taxonomy" id="152421"/>
    <lineage>
        <taxon>Eukaryota</taxon>
        <taxon>Viridiplantae</taxon>
        <taxon>Streptophyta</taxon>
        <taxon>Embryophyta</taxon>
        <taxon>Tracheophyta</taxon>
        <taxon>Spermatophyta</taxon>
        <taxon>Magnoliopsida</taxon>
        <taxon>eudicotyledons</taxon>
        <taxon>Gunneridae</taxon>
        <taxon>Pentapetalae</taxon>
        <taxon>rosids</taxon>
        <taxon>malvids</taxon>
        <taxon>Malvales</taxon>
        <taxon>Dipterocarpaceae</taxon>
        <taxon>Rubroshorea</taxon>
    </lineage>
</organism>
<evidence type="ECO:0000256" key="4">
    <source>
        <dbReference type="ARBA" id="ARBA00023125"/>
    </source>
</evidence>
<dbReference type="GO" id="GO:0009873">
    <property type="term" value="P:ethylene-activated signaling pathway"/>
    <property type="evidence" value="ECO:0007669"/>
    <property type="project" value="UniProtKB-KW"/>
</dbReference>
<evidence type="ECO:0000256" key="5">
    <source>
        <dbReference type="ARBA" id="ARBA00023159"/>
    </source>
</evidence>
<dbReference type="Proteomes" id="UP001054252">
    <property type="component" value="Unassembled WGS sequence"/>
</dbReference>
<evidence type="ECO:0000256" key="8">
    <source>
        <dbReference type="ARBA" id="ARBA00024343"/>
    </source>
</evidence>
<evidence type="ECO:0000256" key="2">
    <source>
        <dbReference type="ARBA" id="ARBA00022745"/>
    </source>
</evidence>
<dbReference type="Pfam" id="PF00847">
    <property type="entry name" value="AP2"/>
    <property type="match status" value="1"/>
</dbReference>
<keyword evidence="2" id="KW-0936">Ethylene signaling pathway</keyword>
<keyword evidence="5" id="KW-0010">Activator</keyword>
<evidence type="ECO:0000256" key="7">
    <source>
        <dbReference type="ARBA" id="ARBA00023242"/>
    </source>
</evidence>
<dbReference type="GO" id="GO:0003677">
    <property type="term" value="F:DNA binding"/>
    <property type="evidence" value="ECO:0007669"/>
    <property type="project" value="UniProtKB-KW"/>
</dbReference>
<feature type="domain" description="AP2/ERF" evidence="10">
    <location>
        <begin position="116"/>
        <end position="178"/>
    </location>
</feature>
<sequence>MSLPVKTSLNRNQKIRSILSEDSKMTRKVRVIFHDPYATDSSSSEDECEVRPRAEKGQKRKRVIREVKLPFLALSQAKSLQSGSSSQYSNSKPGANGKGVLAKTPDDTPKPTKVKKPVGIRQRKWGKWAAEIRHPITKKRTWLGTYNTLEEATNAYNAKKLEYDLAVAAASDKTSNISSSAAASQNISGSYTAEESESMFYYASPVSILELDTSASAYVSNIDDTRDWITEGYNFVGLSIPDFCFVDEPLVSSAVEEDLNLGAESDDDFVRAIEHHLFGIQGDDPSELPDDDFNPDEFLVDGAGLNFGSP</sequence>
<evidence type="ECO:0000256" key="1">
    <source>
        <dbReference type="ARBA" id="ARBA00004123"/>
    </source>
</evidence>
<dbReference type="PRINTS" id="PR00367">
    <property type="entry name" value="ETHRSPELEMNT"/>
</dbReference>
<dbReference type="InterPro" id="IPR050913">
    <property type="entry name" value="AP2/ERF_ERF"/>
</dbReference>
<reference evidence="11 12" key="1">
    <citation type="journal article" date="2021" name="Commun. Biol.">
        <title>The genome of Shorea leprosula (Dipterocarpaceae) highlights the ecological relevance of drought in aseasonal tropical rainforests.</title>
        <authorList>
            <person name="Ng K.K.S."/>
            <person name="Kobayashi M.J."/>
            <person name="Fawcett J.A."/>
            <person name="Hatakeyama M."/>
            <person name="Paape T."/>
            <person name="Ng C.H."/>
            <person name="Ang C.C."/>
            <person name="Tnah L.H."/>
            <person name="Lee C.T."/>
            <person name="Nishiyama T."/>
            <person name="Sese J."/>
            <person name="O'Brien M.J."/>
            <person name="Copetti D."/>
            <person name="Mohd Noor M.I."/>
            <person name="Ong R.C."/>
            <person name="Putra M."/>
            <person name="Sireger I.Z."/>
            <person name="Indrioko S."/>
            <person name="Kosugi Y."/>
            <person name="Izuno A."/>
            <person name="Isagi Y."/>
            <person name="Lee S.L."/>
            <person name="Shimizu K.K."/>
        </authorList>
    </citation>
    <scope>NUCLEOTIDE SEQUENCE [LARGE SCALE GENOMIC DNA]</scope>
    <source>
        <strain evidence="11">214</strain>
    </source>
</reference>
<keyword evidence="6" id="KW-0804">Transcription</keyword>
<feature type="compositionally biased region" description="Low complexity" evidence="9">
    <location>
        <begin position="82"/>
        <end position="91"/>
    </location>
</feature>
<comment type="caution">
    <text evidence="11">The sequence shown here is derived from an EMBL/GenBank/DDBJ whole genome shotgun (WGS) entry which is preliminary data.</text>
</comment>
<evidence type="ECO:0000313" key="12">
    <source>
        <dbReference type="Proteomes" id="UP001054252"/>
    </source>
</evidence>
<dbReference type="SMART" id="SM00380">
    <property type="entry name" value="AP2"/>
    <property type="match status" value="1"/>
</dbReference>
<proteinExistence type="inferred from homology"/>
<keyword evidence="4" id="KW-0238">DNA-binding</keyword>
<evidence type="ECO:0000256" key="3">
    <source>
        <dbReference type="ARBA" id="ARBA00023015"/>
    </source>
</evidence>
<dbReference type="Gene3D" id="3.30.730.10">
    <property type="entry name" value="AP2/ERF domain"/>
    <property type="match status" value="1"/>
</dbReference>
<feature type="region of interest" description="Disordered" evidence="9">
    <location>
        <begin position="82"/>
        <end position="118"/>
    </location>
</feature>
<keyword evidence="3" id="KW-0805">Transcription regulation</keyword>
<dbReference type="GO" id="GO:0005634">
    <property type="term" value="C:nucleus"/>
    <property type="evidence" value="ECO:0007669"/>
    <property type="project" value="UniProtKB-SubCell"/>
</dbReference>
<dbReference type="PANTHER" id="PTHR31194">
    <property type="entry name" value="SHN SHINE , DNA BINDING / TRANSCRIPTION FACTOR"/>
    <property type="match status" value="1"/>
</dbReference>
<dbReference type="SUPFAM" id="SSF54171">
    <property type="entry name" value="DNA-binding domain"/>
    <property type="match status" value="1"/>
</dbReference>
<keyword evidence="7" id="KW-0539">Nucleus</keyword>
<dbReference type="CDD" id="cd00018">
    <property type="entry name" value="AP2"/>
    <property type="match status" value="1"/>
</dbReference>
<comment type="subcellular location">
    <subcellularLocation>
        <location evidence="1">Nucleus</location>
    </subcellularLocation>
</comment>
<name>A0AAV5M2F4_9ROSI</name>
<dbReference type="InterPro" id="IPR016177">
    <property type="entry name" value="DNA-bd_dom_sf"/>
</dbReference>
<dbReference type="AlphaFoldDB" id="A0AAV5M2F4"/>